<accession>A0ABR2CC09</accession>
<organism evidence="1 2">
    <name type="scientific">Hibiscus sabdariffa</name>
    <name type="common">roselle</name>
    <dbReference type="NCBI Taxonomy" id="183260"/>
    <lineage>
        <taxon>Eukaryota</taxon>
        <taxon>Viridiplantae</taxon>
        <taxon>Streptophyta</taxon>
        <taxon>Embryophyta</taxon>
        <taxon>Tracheophyta</taxon>
        <taxon>Spermatophyta</taxon>
        <taxon>Magnoliopsida</taxon>
        <taxon>eudicotyledons</taxon>
        <taxon>Gunneridae</taxon>
        <taxon>Pentapetalae</taxon>
        <taxon>rosids</taxon>
        <taxon>malvids</taxon>
        <taxon>Malvales</taxon>
        <taxon>Malvaceae</taxon>
        <taxon>Malvoideae</taxon>
        <taxon>Hibiscus</taxon>
    </lineage>
</organism>
<protein>
    <submittedName>
        <fullName evidence="1">Uncharacterized protein</fullName>
    </submittedName>
</protein>
<dbReference type="EMBL" id="JBBPBM010000056">
    <property type="protein sequence ID" value="KAK8517036.1"/>
    <property type="molecule type" value="Genomic_DNA"/>
</dbReference>
<evidence type="ECO:0000313" key="2">
    <source>
        <dbReference type="Proteomes" id="UP001472677"/>
    </source>
</evidence>
<dbReference type="Proteomes" id="UP001472677">
    <property type="component" value="Unassembled WGS sequence"/>
</dbReference>
<name>A0ABR2CC09_9ROSI</name>
<sequence>MGRAHLDALGETITLWAKLIDTLRETITLWVEKQLITLVEIIDSFFRNIRDSRGVKWKETTWHARTVATPKGGCLLICVHQHIHSSMEIKALVWEVPILRELDVGADISTSSSGGSTPMSARSVYEV</sequence>
<proteinExistence type="predicted"/>
<evidence type="ECO:0000313" key="1">
    <source>
        <dbReference type="EMBL" id="KAK8517036.1"/>
    </source>
</evidence>
<gene>
    <name evidence="1" type="ORF">V6N12_032236</name>
</gene>
<reference evidence="1 2" key="1">
    <citation type="journal article" date="2024" name="G3 (Bethesda)">
        <title>Genome assembly of Hibiscus sabdariffa L. provides insights into metabolisms of medicinal natural products.</title>
        <authorList>
            <person name="Kim T."/>
        </authorList>
    </citation>
    <scope>NUCLEOTIDE SEQUENCE [LARGE SCALE GENOMIC DNA]</scope>
    <source>
        <strain evidence="1">TK-2024</strain>
        <tissue evidence="1">Old leaves</tissue>
    </source>
</reference>
<keyword evidence="2" id="KW-1185">Reference proteome</keyword>
<comment type="caution">
    <text evidence="1">The sequence shown here is derived from an EMBL/GenBank/DDBJ whole genome shotgun (WGS) entry which is preliminary data.</text>
</comment>